<name>A0AAW0A7F8_9AGAR</name>
<feature type="compositionally biased region" description="Pro residues" evidence="1">
    <location>
        <begin position="108"/>
        <end position="118"/>
    </location>
</feature>
<evidence type="ECO:0000313" key="3">
    <source>
        <dbReference type="Proteomes" id="UP001362999"/>
    </source>
</evidence>
<dbReference type="Proteomes" id="UP001362999">
    <property type="component" value="Unassembled WGS sequence"/>
</dbReference>
<feature type="compositionally biased region" description="Basic and acidic residues" evidence="1">
    <location>
        <begin position="1"/>
        <end position="12"/>
    </location>
</feature>
<sequence>MSRPAHPPDCKCSHCHLSSKLFPRGPNDRIILPRPSPGSPGYEPKSPTMDRARMAPPRPQSTAPHEYRPSRHMHAHAPPMPAPPRGYEYGYGDPSSPSTSRRSLDQRAPPPTHRPVPSYPSSSHHQRPPPQQYQQEPEPDRLSYTFAPPDRPASAMAGPMHHSGHNNGGNNHGNLEWVPPKLKWVKKKDRVSHFTPPSQYQGTSFRQYVHDGVVPTRPNNS</sequence>
<dbReference type="AlphaFoldDB" id="A0AAW0A7F8"/>
<reference evidence="2 3" key="1">
    <citation type="journal article" date="2024" name="J Genomics">
        <title>Draft genome sequencing and assembly of Favolaschia claudopus CIRM-BRFM 2984 isolated from oak limbs.</title>
        <authorList>
            <person name="Navarro D."/>
            <person name="Drula E."/>
            <person name="Chaduli D."/>
            <person name="Cazenave R."/>
            <person name="Ahrendt S."/>
            <person name="Wang J."/>
            <person name="Lipzen A."/>
            <person name="Daum C."/>
            <person name="Barry K."/>
            <person name="Grigoriev I.V."/>
            <person name="Favel A."/>
            <person name="Rosso M.N."/>
            <person name="Martin F."/>
        </authorList>
    </citation>
    <scope>NUCLEOTIDE SEQUENCE [LARGE SCALE GENOMIC DNA]</scope>
    <source>
        <strain evidence="2 3">CIRM-BRFM 2984</strain>
    </source>
</reference>
<dbReference type="EMBL" id="JAWWNJ010000081">
    <property type="protein sequence ID" value="KAK7001831.1"/>
    <property type="molecule type" value="Genomic_DNA"/>
</dbReference>
<feature type="region of interest" description="Disordered" evidence="1">
    <location>
        <begin position="1"/>
        <end position="177"/>
    </location>
</feature>
<gene>
    <name evidence="2" type="ORF">R3P38DRAFT_3216158</name>
</gene>
<proteinExistence type="predicted"/>
<comment type="caution">
    <text evidence="2">The sequence shown here is derived from an EMBL/GenBank/DDBJ whole genome shotgun (WGS) entry which is preliminary data.</text>
</comment>
<keyword evidence="3" id="KW-1185">Reference proteome</keyword>
<protein>
    <submittedName>
        <fullName evidence="2">Uncharacterized protein</fullName>
    </submittedName>
</protein>
<accession>A0AAW0A7F8</accession>
<evidence type="ECO:0000313" key="2">
    <source>
        <dbReference type="EMBL" id="KAK7001831.1"/>
    </source>
</evidence>
<evidence type="ECO:0000256" key="1">
    <source>
        <dbReference type="SAM" id="MobiDB-lite"/>
    </source>
</evidence>
<organism evidence="2 3">
    <name type="scientific">Favolaschia claudopus</name>
    <dbReference type="NCBI Taxonomy" id="2862362"/>
    <lineage>
        <taxon>Eukaryota</taxon>
        <taxon>Fungi</taxon>
        <taxon>Dikarya</taxon>
        <taxon>Basidiomycota</taxon>
        <taxon>Agaricomycotina</taxon>
        <taxon>Agaricomycetes</taxon>
        <taxon>Agaricomycetidae</taxon>
        <taxon>Agaricales</taxon>
        <taxon>Marasmiineae</taxon>
        <taxon>Mycenaceae</taxon>
        <taxon>Favolaschia</taxon>
    </lineage>
</organism>